<accession>A0A4Q7RH97</accession>
<protein>
    <submittedName>
        <fullName evidence="1">Uncharacterized protein</fullName>
    </submittedName>
</protein>
<sequence>MPVMFIVLVLQALEGLSPLAVPEFARARFEGVPADAVAVMERPHAP</sequence>
<gene>
    <name evidence="1" type="ORF">EV147_4358</name>
</gene>
<reference evidence="1 2" key="1">
    <citation type="journal article" date="2015" name="Stand. Genomic Sci.">
        <title>Genomic Encyclopedia of Bacterial and Archaeal Type Strains, Phase III: the genomes of soil and plant-associated and newly described type strains.</title>
        <authorList>
            <person name="Whitman W.B."/>
            <person name="Woyke T."/>
            <person name="Klenk H.P."/>
            <person name="Zhou Y."/>
            <person name="Lilburn T.G."/>
            <person name="Beck B.J."/>
            <person name="De Vos P."/>
            <person name="Vandamme P."/>
            <person name="Eisen J.A."/>
            <person name="Garrity G."/>
            <person name="Hugenholtz P."/>
            <person name="Kyrpides N.C."/>
        </authorList>
    </citation>
    <scope>NUCLEOTIDE SEQUENCE [LARGE SCALE GENOMIC DNA]</scope>
    <source>
        <strain evidence="1 2">ASC-9842</strain>
    </source>
</reference>
<keyword evidence="2" id="KW-1185">Reference proteome</keyword>
<evidence type="ECO:0000313" key="1">
    <source>
        <dbReference type="EMBL" id="RZT31858.1"/>
    </source>
</evidence>
<dbReference type="RefSeq" id="WP_198680319.1">
    <property type="nucleotide sequence ID" value="NZ_SGXM01000008.1"/>
</dbReference>
<dbReference type="EMBL" id="SGXM01000008">
    <property type="protein sequence ID" value="RZT31858.1"/>
    <property type="molecule type" value="Genomic_DNA"/>
</dbReference>
<name>A0A4Q7RH97_9BURK</name>
<dbReference type="AlphaFoldDB" id="A0A4Q7RH97"/>
<comment type="caution">
    <text evidence="1">The sequence shown here is derived from an EMBL/GenBank/DDBJ whole genome shotgun (WGS) entry which is preliminary data.</text>
</comment>
<evidence type="ECO:0000313" key="2">
    <source>
        <dbReference type="Proteomes" id="UP000291078"/>
    </source>
</evidence>
<proteinExistence type="predicted"/>
<dbReference type="Proteomes" id="UP000291078">
    <property type="component" value="Unassembled WGS sequence"/>
</dbReference>
<organism evidence="1 2">
    <name type="scientific">Cupriavidus agavae</name>
    <dbReference type="NCBI Taxonomy" id="1001822"/>
    <lineage>
        <taxon>Bacteria</taxon>
        <taxon>Pseudomonadati</taxon>
        <taxon>Pseudomonadota</taxon>
        <taxon>Betaproteobacteria</taxon>
        <taxon>Burkholderiales</taxon>
        <taxon>Burkholderiaceae</taxon>
        <taxon>Cupriavidus</taxon>
    </lineage>
</organism>